<feature type="binding site" evidence="7">
    <location>
        <begin position="221"/>
        <end position="222"/>
    </location>
    <ligand>
        <name>substrate</name>
    </ligand>
</feature>
<feature type="domain" description="Amidohydrolase-related" evidence="9">
    <location>
        <begin position="53"/>
        <end position="380"/>
    </location>
</feature>
<keyword evidence="3 5" id="KW-0378">Hydrolase</keyword>
<feature type="binding site" evidence="7">
    <location>
        <begin position="310"/>
        <end position="312"/>
    </location>
    <ligand>
        <name>substrate</name>
    </ligand>
</feature>
<dbReference type="NCBIfam" id="TIGR00221">
    <property type="entry name" value="nagA"/>
    <property type="match status" value="1"/>
</dbReference>
<evidence type="ECO:0000256" key="7">
    <source>
        <dbReference type="PIRSR" id="PIRSR038994-2"/>
    </source>
</evidence>
<evidence type="ECO:0000256" key="6">
    <source>
        <dbReference type="PIRSR" id="PIRSR038994-1"/>
    </source>
</evidence>
<dbReference type="EMBL" id="FZNN01000002">
    <property type="protein sequence ID" value="SNR33439.1"/>
    <property type="molecule type" value="Genomic_DNA"/>
</dbReference>
<feature type="binding site" evidence="8">
    <location>
        <position position="197"/>
    </location>
    <ligand>
        <name>Zn(2+)</name>
        <dbReference type="ChEBI" id="CHEBI:29105"/>
    </ligand>
</feature>
<accession>A0A238VIV1</accession>
<feature type="binding site" evidence="7">
    <location>
        <position position="253"/>
    </location>
    <ligand>
        <name>substrate</name>
    </ligand>
</feature>
<keyword evidence="2 8" id="KW-0479">Metal-binding</keyword>
<dbReference type="InterPro" id="IPR032466">
    <property type="entry name" value="Metal_Hydrolase"/>
</dbReference>
<dbReference type="GO" id="GO:0008448">
    <property type="term" value="F:N-acetylglucosamine-6-phosphate deacetylase activity"/>
    <property type="evidence" value="ECO:0007669"/>
    <property type="project" value="InterPro"/>
</dbReference>
<dbReference type="InterPro" id="IPR003764">
    <property type="entry name" value="GlcNAc_6-P_deAcase"/>
</dbReference>
<sequence>MKTRFALTGAQVFDGRDLHDGIAVVVAGGQIEAVLPEDQLPAGVTRVALDGGILCPGFVDLQVNGGGGVLFNDAPEVAVLERMARAHAGLGATTILPTLISDVPDRTRAAIDAVALAVAQGVPGIGGLHLEGPHLALSRKGAHEPGCIRVMQAADLELLLEAAKRLPVLIVTLAPEAVSLEQIAALAQAGVVVSLGHSDCSCEQARAAFGAGARMVTHLFNAMSQLGSRAPGLVGAALSEQGIAAGVIADLVHVQGPALQVALAADAMRAGLFLVSDAMAPAGSDLASFTLTGQRVTRAGGTLRLNDGTLAGADLDLARAVRNLLGLGVPVAQALAMATIRPARAAGLGHAGFLCAGADADLVHMNERLELKAVWQKGQAVALSPS</sequence>
<feature type="active site" description="Proton donor/acceptor" evidence="6">
    <location>
        <position position="277"/>
    </location>
</feature>
<dbReference type="Pfam" id="PF01979">
    <property type="entry name" value="Amidohydro_1"/>
    <property type="match status" value="1"/>
</dbReference>
<dbReference type="PANTHER" id="PTHR11113">
    <property type="entry name" value="N-ACETYLGLUCOSAMINE-6-PHOSPHATE DEACETYLASE"/>
    <property type="match status" value="1"/>
</dbReference>
<dbReference type="Gene3D" id="2.30.40.10">
    <property type="entry name" value="Urease, subunit C, domain 1"/>
    <property type="match status" value="1"/>
</dbReference>
<dbReference type="AlphaFoldDB" id="A0A238VIV1"/>
<gene>
    <name evidence="10" type="ORF">SAMN06265370_102132</name>
</gene>
<dbReference type="GO" id="GO:0046872">
    <property type="term" value="F:metal ion binding"/>
    <property type="evidence" value="ECO:0007669"/>
    <property type="project" value="UniProtKB-KW"/>
</dbReference>
<dbReference type="SUPFAM" id="SSF51556">
    <property type="entry name" value="Metallo-dependent hydrolases"/>
    <property type="match status" value="1"/>
</dbReference>
<keyword evidence="4 5" id="KW-0119">Carbohydrate metabolism</keyword>
<evidence type="ECO:0000313" key="11">
    <source>
        <dbReference type="Proteomes" id="UP000198417"/>
    </source>
</evidence>
<evidence type="ECO:0000259" key="9">
    <source>
        <dbReference type="Pfam" id="PF01979"/>
    </source>
</evidence>
<dbReference type="InterPro" id="IPR011059">
    <property type="entry name" value="Metal-dep_hydrolase_composite"/>
</dbReference>
<feature type="binding site" evidence="7">
    <location>
        <position position="229"/>
    </location>
    <ligand>
        <name>substrate</name>
    </ligand>
</feature>
<dbReference type="RefSeq" id="WP_089269104.1">
    <property type="nucleotide sequence ID" value="NZ_FZNN01000002.1"/>
</dbReference>
<dbReference type="OrthoDB" id="9776488at2"/>
<evidence type="ECO:0000256" key="4">
    <source>
        <dbReference type="ARBA" id="ARBA00023277"/>
    </source>
</evidence>
<comment type="similarity">
    <text evidence="1 5">Belongs to the metallo-dependent hydrolases superfamily. NagA family.</text>
</comment>
<feature type="binding site" evidence="8">
    <location>
        <position position="131"/>
    </location>
    <ligand>
        <name>Zn(2+)</name>
        <dbReference type="ChEBI" id="CHEBI:29105"/>
    </ligand>
</feature>
<keyword evidence="11" id="KW-1185">Reference proteome</keyword>
<dbReference type="PIRSF" id="PIRSF038994">
    <property type="entry name" value="NagA"/>
    <property type="match status" value="1"/>
</dbReference>
<proteinExistence type="inferred from homology"/>
<organism evidence="10 11">
    <name type="scientific">Puniceibacterium sediminis</name>
    <dbReference type="NCBI Taxonomy" id="1608407"/>
    <lineage>
        <taxon>Bacteria</taxon>
        <taxon>Pseudomonadati</taxon>
        <taxon>Pseudomonadota</taxon>
        <taxon>Alphaproteobacteria</taxon>
        <taxon>Rhodobacterales</taxon>
        <taxon>Paracoccaceae</taxon>
        <taxon>Puniceibacterium</taxon>
    </lineage>
</organism>
<reference evidence="10 11" key="1">
    <citation type="submission" date="2017-06" db="EMBL/GenBank/DDBJ databases">
        <authorList>
            <person name="Kim H.J."/>
            <person name="Triplett B.A."/>
        </authorList>
    </citation>
    <scope>NUCLEOTIDE SEQUENCE [LARGE SCALE GENOMIC DNA]</scope>
    <source>
        <strain evidence="10 11">DSM 29052</strain>
    </source>
</reference>
<evidence type="ECO:0000256" key="3">
    <source>
        <dbReference type="ARBA" id="ARBA00022801"/>
    </source>
</evidence>
<dbReference type="InterPro" id="IPR006680">
    <property type="entry name" value="Amidohydro-rel"/>
</dbReference>
<feature type="binding site" evidence="8">
    <location>
        <position position="218"/>
    </location>
    <ligand>
        <name>Zn(2+)</name>
        <dbReference type="ChEBI" id="CHEBI:29105"/>
    </ligand>
</feature>
<comment type="cofactor">
    <cofactor evidence="8">
        <name>a divalent metal cation</name>
        <dbReference type="ChEBI" id="CHEBI:60240"/>
    </cofactor>
    <text evidence="8">Binds 1 divalent metal cation per subunit.</text>
</comment>
<name>A0A238VIV1_9RHOB</name>
<dbReference type="PANTHER" id="PTHR11113:SF14">
    <property type="entry name" value="N-ACETYLGLUCOSAMINE-6-PHOSPHATE DEACETYLASE"/>
    <property type="match status" value="1"/>
</dbReference>
<protein>
    <submittedName>
        <fullName evidence="10">N-acetylglucosamine 6-phosphate deacetylase</fullName>
    </submittedName>
</protein>
<evidence type="ECO:0000256" key="8">
    <source>
        <dbReference type="PIRSR" id="PIRSR038994-3"/>
    </source>
</evidence>
<dbReference type="Gene3D" id="3.20.20.140">
    <property type="entry name" value="Metal-dependent hydrolases"/>
    <property type="match status" value="1"/>
</dbReference>
<dbReference type="Proteomes" id="UP000198417">
    <property type="component" value="Unassembled WGS sequence"/>
</dbReference>
<dbReference type="GO" id="GO:0006046">
    <property type="term" value="P:N-acetylglucosamine catabolic process"/>
    <property type="evidence" value="ECO:0007669"/>
    <property type="project" value="TreeGrafter"/>
</dbReference>
<evidence type="ECO:0000256" key="1">
    <source>
        <dbReference type="ARBA" id="ARBA00010716"/>
    </source>
</evidence>
<evidence type="ECO:0000256" key="2">
    <source>
        <dbReference type="ARBA" id="ARBA00022723"/>
    </source>
</evidence>
<dbReference type="SUPFAM" id="SSF51338">
    <property type="entry name" value="Composite domain of metallo-dependent hydrolases"/>
    <property type="match status" value="1"/>
</dbReference>
<evidence type="ECO:0000313" key="10">
    <source>
        <dbReference type="EMBL" id="SNR33439.1"/>
    </source>
</evidence>
<evidence type="ECO:0000256" key="5">
    <source>
        <dbReference type="PIRNR" id="PIRNR038994"/>
    </source>
</evidence>
<feature type="binding site" evidence="7">
    <location>
        <position position="142"/>
    </location>
    <ligand>
        <name>substrate</name>
    </ligand>
</feature>